<evidence type="ECO:0000313" key="3">
    <source>
        <dbReference type="Proteomes" id="UP001597391"/>
    </source>
</evidence>
<comment type="caution">
    <text evidence="2">The sequence shown here is derived from an EMBL/GenBank/DDBJ whole genome shotgun (WGS) entry which is preliminary data.</text>
</comment>
<dbReference type="RefSeq" id="WP_377465599.1">
    <property type="nucleotide sequence ID" value="NZ_JBHUOP010000002.1"/>
</dbReference>
<evidence type="ECO:0000313" key="2">
    <source>
        <dbReference type="EMBL" id="MFD2839984.1"/>
    </source>
</evidence>
<sequence length="60" mass="6637">MGYFIPVGIVAVGLFVWSRIRKENKAISHTQQDGMEARTKFGRHDGGSEASAIRIISSQM</sequence>
<protein>
    <submittedName>
        <fullName evidence="2">Uncharacterized protein</fullName>
    </submittedName>
</protein>
<accession>A0ABW5XF02</accession>
<evidence type="ECO:0000256" key="1">
    <source>
        <dbReference type="SAM" id="MobiDB-lite"/>
    </source>
</evidence>
<name>A0ABW5XF02_9MICO</name>
<keyword evidence="3" id="KW-1185">Reference proteome</keyword>
<proteinExistence type="predicted"/>
<dbReference type="EMBL" id="JBHUOP010000002">
    <property type="protein sequence ID" value="MFD2839984.1"/>
    <property type="molecule type" value="Genomic_DNA"/>
</dbReference>
<gene>
    <name evidence="2" type="ORF">ACFSYH_05290</name>
</gene>
<reference evidence="3" key="1">
    <citation type="journal article" date="2019" name="Int. J. Syst. Evol. Microbiol.">
        <title>The Global Catalogue of Microorganisms (GCM) 10K type strain sequencing project: providing services to taxonomists for standard genome sequencing and annotation.</title>
        <authorList>
            <consortium name="The Broad Institute Genomics Platform"/>
            <consortium name="The Broad Institute Genome Sequencing Center for Infectious Disease"/>
            <person name="Wu L."/>
            <person name="Ma J."/>
        </authorList>
    </citation>
    <scope>NUCLEOTIDE SEQUENCE [LARGE SCALE GENOMIC DNA]</scope>
    <source>
        <strain evidence="3">KCTC 33576</strain>
    </source>
</reference>
<feature type="compositionally biased region" description="Basic and acidic residues" evidence="1">
    <location>
        <begin position="35"/>
        <end position="47"/>
    </location>
</feature>
<organism evidence="2 3">
    <name type="scientific">Populibacterium corticicola</name>
    <dbReference type="NCBI Taxonomy" id="1812826"/>
    <lineage>
        <taxon>Bacteria</taxon>
        <taxon>Bacillati</taxon>
        <taxon>Actinomycetota</taxon>
        <taxon>Actinomycetes</taxon>
        <taxon>Micrococcales</taxon>
        <taxon>Jonesiaceae</taxon>
        <taxon>Populibacterium</taxon>
    </lineage>
</organism>
<feature type="region of interest" description="Disordered" evidence="1">
    <location>
        <begin position="28"/>
        <end position="48"/>
    </location>
</feature>
<dbReference type="Proteomes" id="UP001597391">
    <property type="component" value="Unassembled WGS sequence"/>
</dbReference>